<comment type="caution">
    <text evidence="4">The sequence shown here is derived from an EMBL/GenBank/DDBJ whole genome shotgun (WGS) entry which is preliminary data.</text>
</comment>
<evidence type="ECO:0000259" key="3">
    <source>
        <dbReference type="Pfam" id="PF13519"/>
    </source>
</evidence>
<dbReference type="Gene3D" id="3.40.50.410">
    <property type="entry name" value="von Willebrand factor, type A domain"/>
    <property type="match status" value="1"/>
</dbReference>
<dbReference type="SUPFAM" id="SSF53300">
    <property type="entry name" value="vWA-like"/>
    <property type="match status" value="1"/>
</dbReference>
<evidence type="ECO:0000313" key="5">
    <source>
        <dbReference type="Proteomes" id="UP000308230"/>
    </source>
</evidence>
<proteinExistence type="predicted"/>
<feature type="transmembrane region" description="Helical" evidence="1">
    <location>
        <begin position="6"/>
        <end position="24"/>
    </location>
</feature>
<feature type="domain" description="VWFA" evidence="3">
    <location>
        <begin position="90"/>
        <end position="191"/>
    </location>
</feature>
<dbReference type="InterPro" id="IPR002035">
    <property type="entry name" value="VWF_A"/>
</dbReference>
<sequence length="610" mass="68826">MGFFSPSFFWLSGFLAVLVAMYLFRKQFEEKVIPSTLLWEQVIQEWQANKWWRKLQQSLLLLLQLLFLILLIFSLVKPYLPGKGIEGEQLVVIMDTSASMNAKENDKTKFEASKIKVKELVDNLGSGQEVTVIAAQQSPHLLMARESDKHKIKRLIDGLKLSYEEQNMDESLSLAASLIHNETGEIHVFTDYLKKETIDRRFISSMLVVHQTDGMANNVSLRTFGVARNGDAVSAVATMVNESNEPVSFGLTVLNGEDVLEEKKETIPANSSKLIKMEGMPIKDYYKAMLDVSDDYGLDNEKFAFLEEQRSSEIILAGNTSPFIEKAVSFLGEDVTAVSPDQNGEYHFVQSKEAVYFLSNIPETQWPKGPKVIVSPAKEGRYNMKDKKELSDKLTVVQEDPVLEFVEMENVFIQKAFPIQSSDLSPLVVSGDIPVISKGQHNGDTVIFLSFDLKDSDWPLHPGFPIFIRNSVEELTVQKKMLGYFQPSEQREVSLLSGVKKARVHSADKENGTGEINLNAGMLKAPSEPGFYQLEETGEGGKTRSRYLTVSLPEHEQSVKSGKPFSIEAGDNRRAPEQTGLHFIWKWFALFAFIILVIEWEVYRRGLSIR</sequence>
<name>A0A5R9F3I2_9BACL</name>
<dbReference type="RefSeq" id="WP_138124628.1">
    <property type="nucleotide sequence ID" value="NZ_SWLG01000004.1"/>
</dbReference>
<organism evidence="4 5">
    <name type="scientific">Exobacillus caeni</name>
    <dbReference type="NCBI Taxonomy" id="2574798"/>
    <lineage>
        <taxon>Bacteria</taxon>
        <taxon>Bacillati</taxon>
        <taxon>Bacillota</taxon>
        <taxon>Bacilli</taxon>
        <taxon>Bacillales</taxon>
        <taxon>Guptibacillaceae</taxon>
        <taxon>Exobacillus</taxon>
    </lineage>
</organism>
<dbReference type="Pfam" id="PF13519">
    <property type="entry name" value="VWA_2"/>
    <property type="match status" value="1"/>
</dbReference>
<gene>
    <name evidence="4" type="ORF">FCL54_06820</name>
</gene>
<evidence type="ECO:0000313" key="4">
    <source>
        <dbReference type="EMBL" id="TLS38242.1"/>
    </source>
</evidence>
<dbReference type="InterPro" id="IPR036465">
    <property type="entry name" value="vWFA_dom_sf"/>
</dbReference>
<keyword evidence="1" id="KW-0812">Transmembrane</keyword>
<dbReference type="InterPro" id="IPR024163">
    <property type="entry name" value="Aerotolerance_reg_N"/>
</dbReference>
<dbReference type="Pfam" id="PF07584">
    <property type="entry name" value="BatA"/>
    <property type="match status" value="1"/>
</dbReference>
<keyword evidence="1" id="KW-0472">Membrane</keyword>
<feature type="transmembrane region" description="Helical" evidence="1">
    <location>
        <begin position="583"/>
        <end position="603"/>
    </location>
</feature>
<keyword evidence="1" id="KW-1133">Transmembrane helix</keyword>
<dbReference type="Proteomes" id="UP000308230">
    <property type="component" value="Unassembled WGS sequence"/>
</dbReference>
<dbReference type="AlphaFoldDB" id="A0A5R9F3I2"/>
<feature type="domain" description="Aerotolerance regulator N-terminal" evidence="2">
    <location>
        <begin position="1"/>
        <end position="78"/>
    </location>
</feature>
<keyword evidence="5" id="KW-1185">Reference proteome</keyword>
<evidence type="ECO:0000259" key="2">
    <source>
        <dbReference type="Pfam" id="PF07584"/>
    </source>
</evidence>
<reference evidence="4 5" key="1">
    <citation type="submission" date="2019-04" db="EMBL/GenBank/DDBJ databases">
        <title>Bacillus caeni sp. nov., a bacterium isolated from mangrove sediment.</title>
        <authorList>
            <person name="Huang H."/>
            <person name="Mo K."/>
            <person name="Hu Y."/>
        </authorList>
    </citation>
    <scope>NUCLEOTIDE SEQUENCE [LARGE SCALE GENOMIC DNA]</scope>
    <source>
        <strain evidence="4 5">HB172195</strain>
    </source>
</reference>
<dbReference type="EMBL" id="SWLG01000004">
    <property type="protein sequence ID" value="TLS38242.1"/>
    <property type="molecule type" value="Genomic_DNA"/>
</dbReference>
<protein>
    <submittedName>
        <fullName evidence="4">VWA domain-containing protein</fullName>
    </submittedName>
</protein>
<dbReference type="OrthoDB" id="9780136at2"/>
<evidence type="ECO:0000256" key="1">
    <source>
        <dbReference type="SAM" id="Phobius"/>
    </source>
</evidence>
<feature type="transmembrane region" description="Helical" evidence="1">
    <location>
        <begin position="59"/>
        <end position="80"/>
    </location>
</feature>
<dbReference type="PANTHER" id="PTHR37464:SF1">
    <property type="entry name" value="BLL2463 PROTEIN"/>
    <property type="match status" value="1"/>
</dbReference>
<dbReference type="PANTHER" id="PTHR37464">
    <property type="entry name" value="BLL2463 PROTEIN"/>
    <property type="match status" value="1"/>
</dbReference>
<accession>A0A5R9F3I2</accession>